<dbReference type="Proteomes" id="UP001365542">
    <property type="component" value="Unassembled WGS sequence"/>
</dbReference>
<feature type="transmembrane region" description="Helical" evidence="2">
    <location>
        <begin position="694"/>
        <end position="714"/>
    </location>
</feature>
<keyword evidence="2" id="KW-1133">Transmembrane helix</keyword>
<feature type="transmembrane region" description="Helical" evidence="2">
    <location>
        <begin position="181"/>
        <end position="204"/>
    </location>
</feature>
<feature type="transmembrane region" description="Helical" evidence="2">
    <location>
        <begin position="245"/>
        <end position="265"/>
    </location>
</feature>
<feature type="transmembrane region" description="Helical" evidence="2">
    <location>
        <begin position="137"/>
        <end position="161"/>
    </location>
</feature>
<feature type="compositionally biased region" description="Basic and acidic residues" evidence="1">
    <location>
        <begin position="97"/>
        <end position="114"/>
    </location>
</feature>
<evidence type="ECO:0000313" key="4">
    <source>
        <dbReference type="Proteomes" id="UP001365542"/>
    </source>
</evidence>
<keyword evidence="2" id="KW-0812">Transmembrane</keyword>
<dbReference type="AlphaFoldDB" id="A0AAV9X8U0"/>
<evidence type="ECO:0000313" key="3">
    <source>
        <dbReference type="EMBL" id="KAK6538026.1"/>
    </source>
</evidence>
<gene>
    <name evidence="3" type="ORF">TWF694_010919</name>
</gene>
<keyword evidence="2" id="KW-0472">Membrane</keyword>
<sequence length="782" mass="85088">MPKNGSKYANPAFAGLEDTAGGGDRSDDDTKVSEYVPETTSDRFVRQIANLRQPRRYRSSETLVPEGYEGKSTDSRSSSIKRSSSAKRRGSLDDGPEEVKLIDERYRSQEKSDNGDGDDPNSAYARSRAKRSKLSSIGIMILVLSIFSTVFSILFFMIATVKPRYQHYIHATGTLSPNSASLLSAIFAKAIEISFTTVFTSFVGQVLSKRAFRRNSNGIRIADLLMKQWVYQPGTMFTTIPALRYAGGTVMGAVIFFVVLCVTLYTTAADTLVSPKLAFGKYYNGNLRGVVSLTYANSTALASRCPAIISTMLDGPMNGSALPVSQSTCYKVHNSYQPLRDFTFYTDTWTAYRADMSIPRADFMKRPTGWTTVGNDRYYGSWLEVKGEVGLNNVTLAMPHGGFVPAVRNLTLNGLVQPDAQSDFGNVDATASVVSPAINVLCYKLNATTAQWFIANGPAGPRRGTLDPEVQRIFNFDPDPSQLKNISSPGLYLAPVFATAPQPFNVAIFSSAGYDDPSMYAIIGANATAPSYSLCALRSILTSSCSTNYLSATGGGNITVNCSPDNPQALSRFLSSAHDTYQSQFKDISTELAYALSINVQDAPLSRILGIFASSPAPIFDPAIPSPAEAFAILFSNSVTLSSVGAQFGTNQESNDYTGVSPYPIQLPTLETFQTRIRTVEYASGVQGGAAASFYVILAGVMVVNLFCLVYFFVTKDLVFDFTEIENLFCVAYNSRGATVVADDGTKRDDGFYGKGPRGKDFAVGFHVDCEEDERFFLYKQE</sequence>
<name>A0AAV9X8U0_9PEZI</name>
<evidence type="ECO:0000256" key="1">
    <source>
        <dbReference type="SAM" id="MobiDB-lite"/>
    </source>
</evidence>
<proteinExistence type="predicted"/>
<protein>
    <submittedName>
        <fullName evidence="3">Uncharacterized protein</fullName>
    </submittedName>
</protein>
<keyword evidence="4" id="KW-1185">Reference proteome</keyword>
<organism evidence="3 4">
    <name type="scientific">Orbilia ellipsospora</name>
    <dbReference type="NCBI Taxonomy" id="2528407"/>
    <lineage>
        <taxon>Eukaryota</taxon>
        <taxon>Fungi</taxon>
        <taxon>Dikarya</taxon>
        <taxon>Ascomycota</taxon>
        <taxon>Pezizomycotina</taxon>
        <taxon>Orbiliomycetes</taxon>
        <taxon>Orbiliales</taxon>
        <taxon>Orbiliaceae</taxon>
        <taxon>Orbilia</taxon>
    </lineage>
</organism>
<feature type="region of interest" description="Disordered" evidence="1">
    <location>
        <begin position="1"/>
        <end position="124"/>
    </location>
</feature>
<accession>A0AAV9X8U0</accession>
<comment type="caution">
    <text evidence="3">The sequence shown here is derived from an EMBL/GenBank/DDBJ whole genome shotgun (WGS) entry which is preliminary data.</text>
</comment>
<reference evidence="3 4" key="1">
    <citation type="submission" date="2019-10" db="EMBL/GenBank/DDBJ databases">
        <authorList>
            <person name="Palmer J.M."/>
        </authorList>
    </citation>
    <scope>NUCLEOTIDE SEQUENCE [LARGE SCALE GENOMIC DNA]</scope>
    <source>
        <strain evidence="3 4">TWF694</strain>
    </source>
</reference>
<evidence type="ECO:0000256" key="2">
    <source>
        <dbReference type="SAM" id="Phobius"/>
    </source>
</evidence>
<dbReference type="EMBL" id="JAVHJO010000008">
    <property type="protein sequence ID" value="KAK6538026.1"/>
    <property type="molecule type" value="Genomic_DNA"/>
</dbReference>